<dbReference type="EMBL" id="CP086136">
    <property type="protein sequence ID" value="UEM08854.1"/>
    <property type="molecule type" value="Genomic_DNA"/>
</dbReference>
<evidence type="ECO:0000313" key="1">
    <source>
        <dbReference type="EMBL" id="MBO1865230.1"/>
    </source>
</evidence>
<dbReference type="Proteomes" id="UP000664702">
    <property type="component" value="Chromosome"/>
</dbReference>
<accession>A0A939MC79</accession>
<gene>
    <name evidence="2" type="ORF">J4G43_029345</name>
    <name evidence="1" type="ORF">J4G43_31325</name>
</gene>
<reference evidence="1" key="1">
    <citation type="submission" date="2021-03" db="EMBL/GenBank/DDBJ databases">
        <title>Whole Genome Sequence of Bradyrhizobium sp. Strain 144S4.</title>
        <authorList>
            <person name="Bromfield E.S.P."/>
            <person name="Cloutier S."/>
        </authorList>
    </citation>
    <scope>NUCLEOTIDE SEQUENCE [LARGE SCALE GENOMIC DNA]</scope>
    <source>
        <strain evidence="1">144S4</strain>
    </source>
</reference>
<name>A0A939MC79_9BRAD</name>
<evidence type="ECO:0000313" key="3">
    <source>
        <dbReference type="Proteomes" id="UP000664702"/>
    </source>
</evidence>
<sequence>MAIHPSDPPAAAVVAVKRAVASRVGNPKFPRSRLSTANRDAVFISLPHRIAYLAFGKIRRADKLRAAAKLGNWRFLVIEAKRRTAADDGGGGEEQEPIAAATIVKSAATMYETTYELGDLNEGPFVAATSEAIRRAEKLPEVREGRFEAFLLTVPAVHVTALWLQDYQDCHGDADLLLTLPPSDQALEPYRPMASAAFLAVVQDLARKVTSEYATRG</sequence>
<organism evidence="1">
    <name type="scientific">Bradyrhizobium barranii subsp. barranii</name>
    <dbReference type="NCBI Taxonomy" id="2823807"/>
    <lineage>
        <taxon>Bacteria</taxon>
        <taxon>Pseudomonadati</taxon>
        <taxon>Pseudomonadota</taxon>
        <taxon>Alphaproteobacteria</taxon>
        <taxon>Hyphomicrobiales</taxon>
        <taxon>Nitrobacteraceae</taxon>
        <taxon>Bradyrhizobium</taxon>
        <taxon>Bradyrhizobium barranii</taxon>
    </lineage>
</organism>
<dbReference type="RefSeq" id="WP_208087097.1">
    <property type="nucleotide sequence ID" value="NZ_CP086136.1"/>
</dbReference>
<dbReference type="AlphaFoldDB" id="A0A939MC79"/>
<protein>
    <submittedName>
        <fullName evidence="1">Uncharacterized protein</fullName>
    </submittedName>
</protein>
<dbReference type="EMBL" id="JAGEMI010000001">
    <property type="protein sequence ID" value="MBO1865230.1"/>
    <property type="molecule type" value="Genomic_DNA"/>
</dbReference>
<evidence type="ECO:0000313" key="2">
    <source>
        <dbReference type="EMBL" id="UEM08854.1"/>
    </source>
</evidence>
<reference evidence="2 3" key="2">
    <citation type="journal article" date="2022" name="Int. J. Syst. Evol. Microbiol.">
        <title>Strains of Bradyrhizobium barranii sp. nov. associated with legumes native to Canada are symbionts of soybeans and belong to different subspecies (subsp. barranii subsp. nov. and subsp. apii subsp. nov.) and symbiovars (sv. glycinearum and sv. septentrionale).</title>
        <authorList>
            <person name="Bromfield E.S.P."/>
            <person name="Cloutier S."/>
            <person name="Wasai-Hara S."/>
            <person name="Minamisawa K."/>
        </authorList>
    </citation>
    <scope>NUCLEOTIDE SEQUENCE [LARGE SCALE GENOMIC DNA]</scope>
    <source>
        <strain evidence="2 3">144S4</strain>
    </source>
</reference>
<dbReference type="KEGG" id="bban:J4G43_029345"/>
<proteinExistence type="predicted"/>